<dbReference type="Gene3D" id="3.40.50.150">
    <property type="entry name" value="Vaccinia Virus protein VP39"/>
    <property type="match status" value="1"/>
</dbReference>
<dbReference type="CDD" id="cd02440">
    <property type="entry name" value="AdoMet_MTases"/>
    <property type="match status" value="1"/>
</dbReference>
<gene>
    <name evidence="2" type="ORF">MNBD_NITROSPINAE02-513</name>
</gene>
<sequence length="217" mass="24540">MLARIAHKIANRPFVKKLLTENRLFVRLYFNWRYRGADPYEVTTHADERDKYKKIVGALGVKEKFDNILEIGCGEGHLTQMIAHKGARVLAIDISDFAIGRAKKNVAGFKHAEAKRIDIITADMDETFELVLCSEVLFYFEPDQLDGVVKKIKGLIKPGGYAALIHTLVKSDDGKGVDLKKFGARTIHNMFLDDASYSQVFDETLETYRITIVQKSS</sequence>
<dbReference type="InterPro" id="IPR013217">
    <property type="entry name" value="Methyltransf_12"/>
</dbReference>
<dbReference type="SUPFAM" id="SSF53335">
    <property type="entry name" value="S-adenosyl-L-methionine-dependent methyltransferases"/>
    <property type="match status" value="1"/>
</dbReference>
<dbReference type="InterPro" id="IPR029063">
    <property type="entry name" value="SAM-dependent_MTases_sf"/>
</dbReference>
<reference evidence="2" key="1">
    <citation type="submission" date="2018-06" db="EMBL/GenBank/DDBJ databases">
        <authorList>
            <person name="Zhirakovskaya E."/>
        </authorList>
    </citation>
    <scope>NUCLEOTIDE SEQUENCE</scope>
</reference>
<dbReference type="EMBL" id="UOGE01000029">
    <property type="protein sequence ID" value="VAX17957.1"/>
    <property type="molecule type" value="Genomic_DNA"/>
</dbReference>
<dbReference type="AlphaFoldDB" id="A0A3B1CML8"/>
<dbReference type="Pfam" id="PF08242">
    <property type="entry name" value="Methyltransf_12"/>
    <property type="match status" value="1"/>
</dbReference>
<protein>
    <recommendedName>
        <fullName evidence="1">Methyltransferase type 12 domain-containing protein</fullName>
    </recommendedName>
</protein>
<accession>A0A3B1CML8</accession>
<dbReference type="PANTHER" id="PTHR43861">
    <property type="entry name" value="TRANS-ACONITATE 2-METHYLTRANSFERASE-RELATED"/>
    <property type="match status" value="1"/>
</dbReference>
<evidence type="ECO:0000313" key="2">
    <source>
        <dbReference type="EMBL" id="VAX17957.1"/>
    </source>
</evidence>
<evidence type="ECO:0000259" key="1">
    <source>
        <dbReference type="Pfam" id="PF08242"/>
    </source>
</evidence>
<organism evidence="2">
    <name type="scientific">hydrothermal vent metagenome</name>
    <dbReference type="NCBI Taxonomy" id="652676"/>
    <lineage>
        <taxon>unclassified sequences</taxon>
        <taxon>metagenomes</taxon>
        <taxon>ecological metagenomes</taxon>
    </lineage>
</organism>
<feature type="domain" description="Methyltransferase type 12" evidence="1">
    <location>
        <begin position="69"/>
        <end position="161"/>
    </location>
</feature>
<proteinExistence type="predicted"/>
<name>A0A3B1CML8_9ZZZZ</name>